<evidence type="ECO:0000313" key="1">
    <source>
        <dbReference type="EMBL" id="VEB42923.1"/>
    </source>
</evidence>
<evidence type="ECO:0000313" key="2">
    <source>
        <dbReference type="Proteomes" id="UP000275777"/>
    </source>
</evidence>
<dbReference type="EMBL" id="LR134182">
    <property type="protein sequence ID" value="VEB42923.1"/>
    <property type="molecule type" value="Genomic_DNA"/>
</dbReference>
<sequence length="37" mass="4153">MVEAKPDKRRNWIKAAALLVAAIEREDRMAAQKEGGE</sequence>
<protein>
    <submittedName>
        <fullName evidence="1">Uncharacterized protein</fullName>
    </submittedName>
</protein>
<dbReference type="AlphaFoldDB" id="A0A447TDG9"/>
<gene>
    <name evidence="1" type="ORF">NCTC9695_03377</name>
</gene>
<proteinExistence type="predicted"/>
<dbReference type="Proteomes" id="UP000275777">
    <property type="component" value="Chromosome"/>
</dbReference>
<reference evidence="1 2" key="1">
    <citation type="submission" date="2018-12" db="EMBL/GenBank/DDBJ databases">
        <authorList>
            <consortium name="Pathogen Informatics"/>
        </authorList>
    </citation>
    <scope>NUCLEOTIDE SEQUENCE [LARGE SCALE GENOMIC DNA]</scope>
    <source>
        <strain evidence="1 2">NCTC9695</strain>
    </source>
</reference>
<organism evidence="1 2">
    <name type="scientific">Chromobacterium violaceum</name>
    <dbReference type="NCBI Taxonomy" id="536"/>
    <lineage>
        <taxon>Bacteria</taxon>
        <taxon>Pseudomonadati</taxon>
        <taxon>Pseudomonadota</taxon>
        <taxon>Betaproteobacteria</taxon>
        <taxon>Neisseriales</taxon>
        <taxon>Chromobacteriaceae</taxon>
        <taxon>Chromobacterium</taxon>
    </lineage>
</organism>
<name>A0A447TDG9_CHRVL</name>
<accession>A0A447TDG9</accession>